<evidence type="ECO:0000256" key="2">
    <source>
        <dbReference type="SAM" id="Phobius"/>
    </source>
</evidence>
<evidence type="ECO:0008006" key="5">
    <source>
        <dbReference type="Google" id="ProtNLM"/>
    </source>
</evidence>
<evidence type="ECO:0000256" key="1">
    <source>
        <dbReference type="SAM" id="MobiDB-lite"/>
    </source>
</evidence>
<keyword evidence="4" id="KW-1185">Reference proteome</keyword>
<keyword evidence="2" id="KW-0472">Membrane</keyword>
<dbReference type="Proteomes" id="UP001601303">
    <property type="component" value="Unassembled WGS sequence"/>
</dbReference>
<keyword evidence="2" id="KW-1133">Transmembrane helix</keyword>
<gene>
    <name evidence="3" type="ORF">ACFYNQ_02230</name>
</gene>
<comment type="caution">
    <text evidence="3">The sequence shown here is derived from an EMBL/GenBank/DDBJ whole genome shotgun (WGS) entry which is preliminary data.</text>
</comment>
<dbReference type="RefSeq" id="WP_388101950.1">
    <property type="nucleotide sequence ID" value="NZ_JBIAHM010000001.1"/>
</dbReference>
<dbReference type="EMBL" id="JBIAHM010000001">
    <property type="protein sequence ID" value="MFE9597379.1"/>
    <property type="molecule type" value="Genomic_DNA"/>
</dbReference>
<proteinExistence type="predicted"/>
<organism evidence="3 4">
    <name type="scientific">Streptomyces hokutonensis</name>
    <dbReference type="NCBI Taxonomy" id="1306990"/>
    <lineage>
        <taxon>Bacteria</taxon>
        <taxon>Bacillati</taxon>
        <taxon>Actinomycetota</taxon>
        <taxon>Actinomycetes</taxon>
        <taxon>Kitasatosporales</taxon>
        <taxon>Streptomycetaceae</taxon>
        <taxon>Streptomyces</taxon>
    </lineage>
</organism>
<feature type="region of interest" description="Disordered" evidence="1">
    <location>
        <begin position="77"/>
        <end position="106"/>
    </location>
</feature>
<feature type="compositionally biased region" description="Low complexity" evidence="1">
    <location>
        <begin position="77"/>
        <end position="102"/>
    </location>
</feature>
<feature type="transmembrane region" description="Helical" evidence="2">
    <location>
        <begin position="55"/>
        <end position="77"/>
    </location>
</feature>
<keyword evidence="2" id="KW-0812">Transmembrane</keyword>
<reference evidence="3 4" key="1">
    <citation type="submission" date="2024-10" db="EMBL/GenBank/DDBJ databases">
        <title>The Natural Products Discovery Center: Release of the First 8490 Sequenced Strains for Exploring Actinobacteria Biosynthetic Diversity.</title>
        <authorList>
            <person name="Kalkreuter E."/>
            <person name="Kautsar S.A."/>
            <person name="Yang D."/>
            <person name="Bader C.D."/>
            <person name="Teijaro C.N."/>
            <person name="Fluegel L."/>
            <person name="Davis C.M."/>
            <person name="Simpson J.R."/>
            <person name="Lauterbach L."/>
            <person name="Steele A.D."/>
            <person name="Gui C."/>
            <person name="Meng S."/>
            <person name="Li G."/>
            <person name="Viehrig K."/>
            <person name="Ye F."/>
            <person name="Su P."/>
            <person name="Kiefer A.F."/>
            <person name="Nichols A."/>
            <person name="Cepeda A.J."/>
            <person name="Yan W."/>
            <person name="Fan B."/>
            <person name="Jiang Y."/>
            <person name="Adhikari A."/>
            <person name="Zheng C.-J."/>
            <person name="Schuster L."/>
            <person name="Cowan T.M."/>
            <person name="Smanski M.J."/>
            <person name="Chevrette M.G."/>
            <person name="De Carvalho L.P.S."/>
            <person name="Shen B."/>
        </authorList>
    </citation>
    <scope>NUCLEOTIDE SEQUENCE [LARGE SCALE GENOMIC DNA]</scope>
    <source>
        <strain evidence="3 4">NPDC006488</strain>
    </source>
</reference>
<name>A0ABW6LU00_9ACTN</name>
<evidence type="ECO:0000313" key="4">
    <source>
        <dbReference type="Proteomes" id="UP001601303"/>
    </source>
</evidence>
<dbReference type="Gene3D" id="3.30.10.20">
    <property type="match status" value="1"/>
</dbReference>
<evidence type="ECO:0000313" key="3">
    <source>
        <dbReference type="EMBL" id="MFE9597379.1"/>
    </source>
</evidence>
<protein>
    <recommendedName>
        <fullName evidence="5">PASTA domain-containing protein</fullName>
    </recommendedName>
</protein>
<sequence>MTGYVSPPSDGRDGDIHLEFLEQELVTVLNDFANTSPTPHFDAPGIRRRTRRKRAGFVAAVAAVVVAAGVGTALAAAGTGSHTARPAARTTTSTTPTTSTSTEKGNVTTVPYVKPFDLKGVPLAAAEEALAGARLKVGTVTHGVVDNCKPGSVIAVSPLAPTVLHGGEKVDLAVCG</sequence>
<accession>A0ABW6LU00</accession>